<gene>
    <name evidence="2" type="ORF">SAMN04488069_104250</name>
</gene>
<dbReference type="Pfam" id="PF00149">
    <property type="entry name" value="Metallophos"/>
    <property type="match status" value="1"/>
</dbReference>
<name>A0A1H3FWD1_9BACT</name>
<dbReference type="AlphaFoldDB" id="A0A1H3FWD1"/>
<dbReference type="GO" id="GO:0005737">
    <property type="term" value="C:cytoplasm"/>
    <property type="evidence" value="ECO:0007669"/>
    <property type="project" value="TreeGrafter"/>
</dbReference>
<evidence type="ECO:0000259" key="1">
    <source>
        <dbReference type="Pfam" id="PF00149"/>
    </source>
</evidence>
<dbReference type="Proteomes" id="UP000199249">
    <property type="component" value="Unassembled WGS sequence"/>
</dbReference>
<dbReference type="OrthoDB" id="9808081at2"/>
<organism evidence="2 3">
    <name type="scientific">Hymenobacter psychrophilus</name>
    <dbReference type="NCBI Taxonomy" id="651662"/>
    <lineage>
        <taxon>Bacteria</taxon>
        <taxon>Pseudomonadati</taxon>
        <taxon>Bacteroidota</taxon>
        <taxon>Cytophagia</taxon>
        <taxon>Cytophagales</taxon>
        <taxon>Hymenobacteraceae</taxon>
        <taxon>Hymenobacter</taxon>
    </lineage>
</organism>
<evidence type="ECO:0000313" key="3">
    <source>
        <dbReference type="Proteomes" id="UP000199249"/>
    </source>
</evidence>
<dbReference type="EMBL" id="FNOV01000004">
    <property type="protein sequence ID" value="SDX95271.1"/>
    <property type="molecule type" value="Genomic_DNA"/>
</dbReference>
<feature type="domain" description="Calcineurin-like phosphoesterase" evidence="1">
    <location>
        <begin position="1"/>
        <end position="168"/>
    </location>
</feature>
<dbReference type="PANTHER" id="PTHR42850">
    <property type="entry name" value="METALLOPHOSPHOESTERASE"/>
    <property type="match status" value="1"/>
</dbReference>
<protein>
    <submittedName>
        <fullName evidence="2">Serine/threonine protein phosphatase 1</fullName>
    </submittedName>
</protein>
<reference evidence="3" key="1">
    <citation type="submission" date="2016-10" db="EMBL/GenBank/DDBJ databases">
        <authorList>
            <person name="Varghese N."/>
            <person name="Submissions S."/>
        </authorList>
    </citation>
    <scope>NUCLEOTIDE SEQUENCE [LARGE SCALE GENOMIC DNA]</scope>
    <source>
        <strain evidence="3">CGMCC 1.8975</strain>
    </source>
</reference>
<accession>A0A1H3FWD1</accession>
<dbReference type="InterPro" id="IPR050126">
    <property type="entry name" value="Ap4A_hydrolase"/>
</dbReference>
<dbReference type="InterPro" id="IPR029052">
    <property type="entry name" value="Metallo-depent_PP-like"/>
</dbReference>
<dbReference type="PANTHER" id="PTHR42850:SF4">
    <property type="entry name" value="ZINC-DEPENDENT ENDOPOLYPHOSPHATASE"/>
    <property type="match status" value="1"/>
</dbReference>
<evidence type="ECO:0000313" key="2">
    <source>
        <dbReference type="EMBL" id="SDX95271.1"/>
    </source>
</evidence>
<dbReference type="RefSeq" id="WP_092738938.1">
    <property type="nucleotide sequence ID" value="NZ_FNOV01000004.1"/>
</dbReference>
<dbReference type="InterPro" id="IPR004843">
    <property type="entry name" value="Calcineurin-like_PHP"/>
</dbReference>
<keyword evidence="3" id="KW-1185">Reference proteome</keyword>
<dbReference type="GO" id="GO:0016791">
    <property type="term" value="F:phosphatase activity"/>
    <property type="evidence" value="ECO:0007669"/>
    <property type="project" value="TreeGrafter"/>
</dbReference>
<dbReference type="SUPFAM" id="SSF56300">
    <property type="entry name" value="Metallo-dependent phosphatases"/>
    <property type="match status" value="1"/>
</dbReference>
<dbReference type="STRING" id="651662.SAMN04488069_104250"/>
<sequence length="220" mass="24541">MNLFVIGDVHGCSHTFRAVLRHWQPEQELLVQVGDLVDRGHGVPDCVTLARELEAAHPDRTVFLLGNHEHAMMRHYGPHGPHRPWLSWGGQTTVDQYRGRPQLLREHLAWLHERPLFWTNDQVVVSHAGFAGTPTPLEPDDPNGVLWRRGPLLALENRRQVVGHTPTPDGKILLDSLTNALYVDTGAYLNRGLIGVRLSAAGEVLAEFAVPTSPLDIDLE</sequence>
<dbReference type="Gene3D" id="3.60.21.10">
    <property type="match status" value="1"/>
</dbReference>
<proteinExistence type="predicted"/>